<dbReference type="InterPro" id="IPR052727">
    <property type="entry name" value="Rab4/Rab5_effector"/>
</dbReference>
<gene>
    <name evidence="7" type="ORF">Ae201684_018035</name>
</gene>
<evidence type="ECO:0000313" key="8">
    <source>
        <dbReference type="Proteomes" id="UP000481153"/>
    </source>
</evidence>
<dbReference type="GO" id="GO:0008270">
    <property type="term" value="F:zinc ion binding"/>
    <property type="evidence" value="ECO:0007669"/>
    <property type="project" value="UniProtKB-KW"/>
</dbReference>
<keyword evidence="2 4" id="KW-0863">Zinc-finger</keyword>
<organism evidence="7 8">
    <name type="scientific">Aphanomyces euteiches</name>
    <dbReference type="NCBI Taxonomy" id="100861"/>
    <lineage>
        <taxon>Eukaryota</taxon>
        <taxon>Sar</taxon>
        <taxon>Stramenopiles</taxon>
        <taxon>Oomycota</taxon>
        <taxon>Saprolegniomycetes</taxon>
        <taxon>Saprolegniales</taxon>
        <taxon>Verrucalvaceae</taxon>
        <taxon>Aphanomyces</taxon>
    </lineage>
</organism>
<evidence type="ECO:0000256" key="3">
    <source>
        <dbReference type="ARBA" id="ARBA00022833"/>
    </source>
</evidence>
<feature type="domain" description="FYVE-type" evidence="6">
    <location>
        <begin position="498"/>
        <end position="552"/>
    </location>
</feature>
<evidence type="ECO:0000313" key="7">
    <source>
        <dbReference type="EMBL" id="KAF0722960.1"/>
    </source>
</evidence>
<dbReference type="InterPro" id="IPR000306">
    <property type="entry name" value="Znf_FYVE"/>
</dbReference>
<evidence type="ECO:0000256" key="1">
    <source>
        <dbReference type="ARBA" id="ARBA00022723"/>
    </source>
</evidence>
<dbReference type="Gene3D" id="3.90.1570.10">
    <property type="entry name" value="tt1808, chain A"/>
    <property type="match status" value="1"/>
</dbReference>
<protein>
    <recommendedName>
        <fullName evidence="6">FYVE-type domain-containing protein</fullName>
    </recommendedName>
</protein>
<dbReference type="SUPFAM" id="SSF57903">
    <property type="entry name" value="FYVE/PHD zinc finger"/>
    <property type="match status" value="1"/>
</dbReference>
<dbReference type="VEuPathDB" id="FungiDB:AeMF1_010201"/>
<comment type="caution">
    <text evidence="7">The sequence shown here is derived from an EMBL/GenBank/DDBJ whole genome shotgun (WGS) entry which is preliminary data.</text>
</comment>
<evidence type="ECO:0000256" key="2">
    <source>
        <dbReference type="ARBA" id="ARBA00022771"/>
    </source>
</evidence>
<dbReference type="InterPro" id="IPR012296">
    <property type="entry name" value="Nuclease_put_TT1808"/>
</dbReference>
<dbReference type="InterPro" id="IPR017455">
    <property type="entry name" value="Znf_FYVE-rel"/>
</dbReference>
<sequence length="642" mass="71972">MDAVRGDDSVPSAQGLKRSSATVEEGNPKRSRTDNSATPTDSKQPRIEEKPSWNTMIVPASTAAIPEPSQGELMAIHSINQKIKSLDWKLVEKELEKGMVYLGDASLSDWEAFVTSEDQQLKSKNMEWIDGKIFIVELPSREHARYVGELFATIRDATHTRSDFVMTSLDEYQTNIRRLEPDLCLIPRQVLEQPPYNVQLPPGLDDWGNFHTVKCEVAWSQSWANLDWKANQWAMVDTVVYIICIKLDRHNSSYKVDHVVQHGVQLPEMIPLPIAPPNTVIQLDSRLVLQLPATSPLPPNFPPQLDIDLYAPLTFVGLGYEIPLVAITPVFLDKVRLLNISMPTLENPHYYQSLNWTILKTPLGGVIMKHRDLIYVEHQEEVIINGKRAWLRALTHVDIPGCPSWEDRYGIVRGEFLHTGSVYMETDVPGVLENIAIHHNRPNGKLTGAVCDFLMSKVTNSHYRAIKEAEQVVRAHQLSRLEMIAKHHLPPVPRTAKCDVCLKKLGILNDKDYCRRCAKIVCTKSCSKVWKFLKSGIQVRARVCRMCSNAAKQTKLGDTSYGSFHTQSEGYSFTSSDESVATSEAFSCYTGSSYAPSIVVESPTAISLDETYARVESAANAIQLELSSDTSRPKEAPFGTFA</sequence>
<evidence type="ECO:0000256" key="5">
    <source>
        <dbReference type="SAM" id="MobiDB-lite"/>
    </source>
</evidence>
<reference evidence="7 8" key="1">
    <citation type="submission" date="2019-07" db="EMBL/GenBank/DDBJ databases">
        <title>Genomics analysis of Aphanomyces spp. identifies a new class of oomycete effector associated with host adaptation.</title>
        <authorList>
            <person name="Gaulin E."/>
        </authorList>
    </citation>
    <scope>NUCLEOTIDE SEQUENCE [LARGE SCALE GENOMIC DNA]</scope>
    <source>
        <strain evidence="7 8">ATCC 201684</strain>
    </source>
</reference>
<proteinExistence type="predicted"/>
<dbReference type="EMBL" id="VJMJ01000319">
    <property type="protein sequence ID" value="KAF0722960.1"/>
    <property type="molecule type" value="Genomic_DNA"/>
</dbReference>
<dbReference type="PROSITE" id="PS50178">
    <property type="entry name" value="ZF_FYVE"/>
    <property type="match status" value="1"/>
</dbReference>
<dbReference type="Proteomes" id="UP000481153">
    <property type="component" value="Unassembled WGS sequence"/>
</dbReference>
<evidence type="ECO:0000259" key="6">
    <source>
        <dbReference type="PROSITE" id="PS50178"/>
    </source>
</evidence>
<keyword evidence="3" id="KW-0862">Zinc</keyword>
<evidence type="ECO:0000256" key="4">
    <source>
        <dbReference type="PROSITE-ProRule" id="PRU00091"/>
    </source>
</evidence>
<dbReference type="InterPro" id="IPR023393">
    <property type="entry name" value="START-like_dom_sf"/>
</dbReference>
<name>A0A6G0W777_9STRA</name>
<dbReference type="Gene3D" id="3.30.530.20">
    <property type="match status" value="1"/>
</dbReference>
<accession>A0A6G0W777</accession>
<keyword evidence="8" id="KW-1185">Reference proteome</keyword>
<dbReference type="VEuPathDB" id="FungiDB:AeMF1_017346"/>
<dbReference type="Gene3D" id="3.30.40.10">
    <property type="entry name" value="Zinc/RING finger domain, C3HC4 (zinc finger)"/>
    <property type="match status" value="1"/>
</dbReference>
<keyword evidence="1" id="KW-0479">Metal-binding</keyword>
<dbReference type="InterPro" id="IPR011011">
    <property type="entry name" value="Znf_FYVE_PHD"/>
</dbReference>
<feature type="region of interest" description="Disordered" evidence="5">
    <location>
        <begin position="1"/>
        <end position="54"/>
    </location>
</feature>
<dbReference type="PANTHER" id="PTHR13510">
    <property type="entry name" value="FYVE-FINGER-CONTAINING RAB5 EFFECTOR PROTEIN RABENOSYN-5-RELATED"/>
    <property type="match status" value="1"/>
</dbReference>
<dbReference type="PANTHER" id="PTHR13510:SF44">
    <property type="entry name" value="RABENOSYN-5"/>
    <property type="match status" value="1"/>
</dbReference>
<dbReference type="AlphaFoldDB" id="A0A6G0W777"/>
<dbReference type="CDD" id="cd00065">
    <property type="entry name" value="FYVE_like_SF"/>
    <property type="match status" value="1"/>
</dbReference>
<dbReference type="Pfam" id="PF01363">
    <property type="entry name" value="FYVE"/>
    <property type="match status" value="1"/>
</dbReference>
<dbReference type="InterPro" id="IPR013083">
    <property type="entry name" value="Znf_RING/FYVE/PHD"/>
</dbReference>